<protein>
    <recommendedName>
        <fullName evidence="6">LysM peptidoglycan-binding domain-containing protein</fullName>
    </recommendedName>
</protein>
<gene>
    <name evidence="4" type="ORF">KC729_02155</name>
</gene>
<reference evidence="4" key="1">
    <citation type="submission" date="2020-04" db="EMBL/GenBank/DDBJ databases">
        <authorList>
            <person name="Zhang T."/>
        </authorList>
    </citation>
    <scope>NUCLEOTIDE SEQUENCE</scope>
    <source>
        <strain evidence="4">HKST-UBA01</strain>
    </source>
</reference>
<evidence type="ECO:0000313" key="4">
    <source>
        <dbReference type="EMBL" id="MCA9726455.1"/>
    </source>
</evidence>
<evidence type="ECO:0000256" key="3">
    <source>
        <dbReference type="SAM" id="SignalP"/>
    </source>
</evidence>
<name>A0A956LYA6_UNCEI</name>
<evidence type="ECO:0000313" key="5">
    <source>
        <dbReference type="Proteomes" id="UP000697710"/>
    </source>
</evidence>
<feature type="chain" id="PRO_5036947333" description="LysM peptidoglycan-binding domain-containing protein" evidence="3">
    <location>
        <begin position="23"/>
        <end position="169"/>
    </location>
</feature>
<accession>A0A956LYA6</accession>
<reference evidence="4" key="2">
    <citation type="journal article" date="2021" name="Microbiome">
        <title>Successional dynamics and alternative stable states in a saline activated sludge microbial community over 9 years.</title>
        <authorList>
            <person name="Wang Y."/>
            <person name="Ye J."/>
            <person name="Ju F."/>
            <person name="Liu L."/>
            <person name="Boyd J.A."/>
            <person name="Deng Y."/>
            <person name="Parks D.H."/>
            <person name="Jiang X."/>
            <person name="Yin X."/>
            <person name="Woodcroft B.J."/>
            <person name="Tyson G.W."/>
            <person name="Hugenholtz P."/>
            <person name="Polz M.F."/>
            <person name="Zhang T."/>
        </authorList>
    </citation>
    <scope>NUCLEOTIDE SEQUENCE</scope>
    <source>
        <strain evidence="4">HKST-UBA01</strain>
    </source>
</reference>
<keyword evidence="3" id="KW-0732">Signal</keyword>
<feature type="coiled-coil region" evidence="1">
    <location>
        <begin position="55"/>
        <end position="117"/>
    </location>
</feature>
<sequence length="169" mass="18520">MRRGRSWAGACLLAVLGAVVCAGVGGALDKDPSKGEYYTNDEIMKLSGSDRDDYCEKMEQTLQGYNDEAALYQARLDSMQVMADTLRAQTLALSDSIRQVNNELRELRLKRKTLETYTTKGGETIAHLAKMILGDANRATELVQGNKQALSGKGQDDPLPAGIKIRIPR</sequence>
<dbReference type="Proteomes" id="UP000697710">
    <property type="component" value="Unassembled WGS sequence"/>
</dbReference>
<comment type="caution">
    <text evidence="4">The sequence shown here is derived from an EMBL/GenBank/DDBJ whole genome shotgun (WGS) entry which is preliminary data.</text>
</comment>
<evidence type="ECO:0000256" key="1">
    <source>
        <dbReference type="SAM" id="Coils"/>
    </source>
</evidence>
<feature type="region of interest" description="Disordered" evidence="2">
    <location>
        <begin position="147"/>
        <end position="169"/>
    </location>
</feature>
<organism evidence="4 5">
    <name type="scientific">Eiseniibacteriota bacterium</name>
    <dbReference type="NCBI Taxonomy" id="2212470"/>
    <lineage>
        <taxon>Bacteria</taxon>
        <taxon>Candidatus Eiseniibacteriota</taxon>
    </lineage>
</organism>
<proteinExistence type="predicted"/>
<dbReference type="AlphaFoldDB" id="A0A956LYA6"/>
<evidence type="ECO:0008006" key="6">
    <source>
        <dbReference type="Google" id="ProtNLM"/>
    </source>
</evidence>
<feature type="signal peptide" evidence="3">
    <location>
        <begin position="1"/>
        <end position="22"/>
    </location>
</feature>
<dbReference type="EMBL" id="JAGQHR010000031">
    <property type="protein sequence ID" value="MCA9726455.1"/>
    <property type="molecule type" value="Genomic_DNA"/>
</dbReference>
<keyword evidence="1" id="KW-0175">Coiled coil</keyword>
<evidence type="ECO:0000256" key="2">
    <source>
        <dbReference type="SAM" id="MobiDB-lite"/>
    </source>
</evidence>